<feature type="signal peptide" evidence="5">
    <location>
        <begin position="1"/>
        <end position="24"/>
    </location>
</feature>
<evidence type="ECO:0000256" key="4">
    <source>
        <dbReference type="ARBA" id="ARBA00023295"/>
    </source>
</evidence>
<dbReference type="Pfam" id="PF07745">
    <property type="entry name" value="Glyco_hydro_53"/>
    <property type="match status" value="1"/>
</dbReference>
<dbReference type="InterPro" id="IPR011683">
    <property type="entry name" value="Glyco_hydro_53"/>
</dbReference>
<dbReference type="GO" id="GO:0045490">
    <property type="term" value="P:pectin catabolic process"/>
    <property type="evidence" value="ECO:0007669"/>
    <property type="project" value="TreeGrafter"/>
</dbReference>
<dbReference type="Proteomes" id="UP000282759">
    <property type="component" value="Unassembled WGS sequence"/>
</dbReference>
<evidence type="ECO:0000313" key="8">
    <source>
        <dbReference type="Proteomes" id="UP000282759"/>
    </source>
</evidence>
<dbReference type="InterPro" id="IPR017853">
    <property type="entry name" value="GH"/>
</dbReference>
<name>A0A3S2UMI5_9SPHI</name>
<feature type="domain" description="Glycoside hydrolase family 2" evidence="6">
    <location>
        <begin position="32"/>
        <end position="131"/>
    </location>
</feature>
<keyword evidence="3 5" id="KW-0378">Hydrolase</keyword>
<dbReference type="InterPro" id="IPR013783">
    <property type="entry name" value="Ig-like_fold"/>
</dbReference>
<sequence>MNLLKKTAIAALVILGAKHNQASAQTAKPVELQVTPYKTTIIANGKDEALIVVKIIDKKGNEIPGITKQVTYKVVGDASIVSINGKTDISSLKTSDTTWQASLQGSARLILRAGNKLQHIKFEARADSIYPGSTEIHTVQPGKPHKVTTAKYTPKTTTDKILGADISFLPELEARGIKFSDNGVEKDAIAILKEHGLNYVRLRIFNDPAQPKGYSPNKGFCDLEHTKQMAKRVKAAGMKLLLDFHYSDYWADPGQQYKPKAWEGEDFPSLKKSVYHFTLKALQELKAQGTMPDIVQVGNEINHGIIWPEGSIANLDSLASLLYEGVKGVHAIEPKTLVMLHVALGGQKLESEFFYDAMRDRNVPYDIIGLSYYPKWHGTLTDLTDNIAYLSKKYNRQIMVAEYTFLKREVNDIAFNVPGGKGIGSFIWEPLNTWEMVFDKSGKSNELLDIYPEIAKKYLTK</sequence>
<protein>
    <recommendedName>
        <fullName evidence="5">Arabinogalactan endo-beta-1,4-galactanase</fullName>
        <ecNumber evidence="5">3.2.1.89</ecNumber>
    </recommendedName>
</protein>
<keyword evidence="8" id="KW-1185">Reference proteome</keyword>
<dbReference type="SUPFAM" id="SSF49373">
    <property type="entry name" value="Invasin/intimin cell-adhesion fragments"/>
    <property type="match status" value="1"/>
</dbReference>
<comment type="similarity">
    <text evidence="1">Belongs to the glycosyl hydrolase 2 family.</text>
</comment>
<comment type="caution">
    <text evidence="7">The sequence shown here is derived from an EMBL/GenBank/DDBJ whole genome shotgun (WGS) entry which is preliminary data.</text>
</comment>
<dbReference type="InterPro" id="IPR008964">
    <property type="entry name" value="Invasin/intimin_cell_adhesion"/>
</dbReference>
<dbReference type="EMBL" id="SACK01000002">
    <property type="protein sequence ID" value="RVU01338.1"/>
    <property type="molecule type" value="Genomic_DNA"/>
</dbReference>
<dbReference type="Gene3D" id="2.60.40.10">
    <property type="entry name" value="Immunoglobulins"/>
    <property type="match status" value="1"/>
</dbReference>
<keyword evidence="5" id="KW-0732">Signal</keyword>
<dbReference type="EC" id="3.2.1.89" evidence="5"/>
<evidence type="ECO:0000256" key="1">
    <source>
        <dbReference type="ARBA" id="ARBA00007401"/>
    </source>
</evidence>
<dbReference type="PANTHER" id="PTHR34983:SF2">
    <property type="entry name" value="ENDO-BETA-1,4-GALACTANASE"/>
    <property type="match status" value="1"/>
</dbReference>
<evidence type="ECO:0000256" key="3">
    <source>
        <dbReference type="ARBA" id="ARBA00022801"/>
    </source>
</evidence>
<accession>A0A3S2UMI5</accession>
<organism evidence="7 8">
    <name type="scientific">Mucilaginibacter limnophilus</name>
    <dbReference type="NCBI Taxonomy" id="1932778"/>
    <lineage>
        <taxon>Bacteria</taxon>
        <taxon>Pseudomonadati</taxon>
        <taxon>Bacteroidota</taxon>
        <taxon>Sphingobacteriia</taxon>
        <taxon>Sphingobacteriales</taxon>
        <taxon>Sphingobacteriaceae</taxon>
        <taxon>Mucilaginibacter</taxon>
    </lineage>
</organism>
<comment type="catalytic activity">
    <reaction evidence="5">
        <text>The enzyme specifically hydrolyzes (1-&gt;4)-beta-D-galactosidic linkages in type I arabinogalactans.</text>
        <dbReference type="EC" id="3.2.1.89"/>
    </reaction>
</comment>
<evidence type="ECO:0000313" key="7">
    <source>
        <dbReference type="EMBL" id="RVU01338.1"/>
    </source>
</evidence>
<dbReference type="GO" id="GO:0031218">
    <property type="term" value="F:arabinogalactan endo-1,4-beta-galactosidase activity"/>
    <property type="evidence" value="ECO:0007669"/>
    <property type="project" value="UniProtKB-EC"/>
</dbReference>
<dbReference type="RefSeq" id="WP_127703713.1">
    <property type="nucleotide sequence ID" value="NZ_SACK01000002.1"/>
</dbReference>
<feature type="chain" id="PRO_5018382583" description="Arabinogalactan endo-beta-1,4-galactanase" evidence="5">
    <location>
        <begin position="25"/>
        <end position="461"/>
    </location>
</feature>
<evidence type="ECO:0000256" key="5">
    <source>
        <dbReference type="RuleBase" id="RU361192"/>
    </source>
</evidence>
<gene>
    <name evidence="7" type="ORF">EOD41_05075</name>
</gene>
<reference evidence="7 8" key="1">
    <citation type="submission" date="2019-01" db="EMBL/GenBank/DDBJ databases">
        <authorList>
            <person name="Chen W.-M."/>
        </authorList>
    </citation>
    <scope>NUCLEOTIDE SEQUENCE [LARGE SCALE GENOMIC DNA]</scope>
    <source>
        <strain evidence="7 8">YBJ-36</strain>
    </source>
</reference>
<dbReference type="OrthoDB" id="9768786at2"/>
<evidence type="ECO:0000256" key="2">
    <source>
        <dbReference type="ARBA" id="ARBA00010687"/>
    </source>
</evidence>
<dbReference type="Pfam" id="PF18565">
    <property type="entry name" value="Glyco_hydro2_C5"/>
    <property type="match status" value="1"/>
</dbReference>
<dbReference type="SUPFAM" id="SSF51445">
    <property type="entry name" value="(Trans)glycosidases"/>
    <property type="match status" value="1"/>
</dbReference>
<proteinExistence type="inferred from homology"/>
<dbReference type="InterPro" id="IPR040605">
    <property type="entry name" value="Glyco_hydro2_dom5"/>
</dbReference>
<keyword evidence="4 5" id="KW-0326">Glycosidase</keyword>
<dbReference type="Gene3D" id="3.20.20.80">
    <property type="entry name" value="Glycosidases"/>
    <property type="match status" value="1"/>
</dbReference>
<dbReference type="AlphaFoldDB" id="A0A3S2UMI5"/>
<dbReference type="PANTHER" id="PTHR34983">
    <property type="entry name" value="ARABINOGALACTAN ENDO-BETA-1,4-GALACTANASE A"/>
    <property type="match status" value="1"/>
</dbReference>
<comment type="similarity">
    <text evidence="2 5">Belongs to the glycosyl hydrolase 53 family.</text>
</comment>
<evidence type="ECO:0000259" key="6">
    <source>
        <dbReference type="Pfam" id="PF18565"/>
    </source>
</evidence>
<dbReference type="GO" id="GO:0015926">
    <property type="term" value="F:glucosidase activity"/>
    <property type="evidence" value="ECO:0007669"/>
    <property type="project" value="InterPro"/>
</dbReference>